<dbReference type="RefSeq" id="WP_083498629.1">
    <property type="nucleotide sequence ID" value="NZ_AP013035.1"/>
</dbReference>
<dbReference type="InterPro" id="IPR006390">
    <property type="entry name" value="DHP_synth_dom"/>
</dbReference>
<evidence type="ECO:0000256" key="3">
    <source>
        <dbReference type="ARBA" id="ARBA00004763"/>
    </source>
</evidence>
<dbReference type="GO" id="GO:0046654">
    <property type="term" value="P:tetrahydrofolate biosynthetic process"/>
    <property type="evidence" value="ECO:0007669"/>
    <property type="project" value="UniProtKB-UniPathway"/>
</dbReference>
<evidence type="ECO:0000313" key="14">
    <source>
        <dbReference type="EMBL" id="BAT72144.1"/>
    </source>
</evidence>
<keyword evidence="8 12" id="KW-0479">Metal-binding</keyword>
<comment type="similarity">
    <text evidence="4 12">Belongs to the DHPS family.</text>
</comment>
<reference evidence="15" key="1">
    <citation type="journal article" date="2018" name="Science">
        <title>A primordial and reversible TCA cycle in a facultatively chemolithoautotrophic thermophile.</title>
        <authorList>
            <person name="Nunoura T."/>
            <person name="Chikaraishi Y."/>
            <person name="Izaki R."/>
            <person name="Suwa T."/>
            <person name="Sato T."/>
            <person name="Harada T."/>
            <person name="Mori K."/>
            <person name="Kato Y."/>
            <person name="Miyazaki M."/>
            <person name="Shimamura S."/>
            <person name="Yanagawa K."/>
            <person name="Shuto A."/>
            <person name="Ohkouchi N."/>
            <person name="Fujita N."/>
            <person name="Takaki Y."/>
            <person name="Atomi H."/>
            <person name="Takai K."/>
        </authorList>
    </citation>
    <scope>NUCLEOTIDE SEQUENCE [LARGE SCALE GENOMIC DNA]</scope>
    <source>
        <strain evidence="15">DSM 17441 / JCM 13301 / NBRC 103674 / ABI70S6</strain>
    </source>
</reference>
<dbReference type="Proteomes" id="UP000063234">
    <property type="component" value="Chromosome"/>
</dbReference>
<keyword evidence="9 12" id="KW-0460">Magnesium</keyword>
<evidence type="ECO:0000256" key="10">
    <source>
        <dbReference type="ARBA" id="ARBA00022909"/>
    </source>
</evidence>
<proteinExistence type="inferred from homology"/>
<comment type="function">
    <text evidence="12">Catalyzes the condensation of para-aminobenzoate (pABA) with 6-hydroxymethyl-7,8-dihydropterin diphosphate (DHPt-PP) to form 7,8-dihydropteroate (H2Pte), the immediate precursor of folate derivatives.</text>
</comment>
<dbReference type="GO" id="GO:0005829">
    <property type="term" value="C:cytosol"/>
    <property type="evidence" value="ECO:0007669"/>
    <property type="project" value="TreeGrafter"/>
</dbReference>
<protein>
    <recommendedName>
        <fullName evidence="6 12">Dihydropteroate synthase</fullName>
        <shortName evidence="12">DHPS</shortName>
        <ecNumber evidence="5 12">2.5.1.15</ecNumber>
    </recommendedName>
    <alternativeName>
        <fullName evidence="11 12">Dihydropteroate pyrophosphorylase</fullName>
    </alternativeName>
</protein>
<comment type="catalytic activity">
    <reaction evidence="1">
        <text>(7,8-dihydropterin-6-yl)methyl diphosphate + 4-aminobenzoate = 7,8-dihydropteroate + diphosphate</text>
        <dbReference type="Rhea" id="RHEA:19949"/>
        <dbReference type="ChEBI" id="CHEBI:17836"/>
        <dbReference type="ChEBI" id="CHEBI:17839"/>
        <dbReference type="ChEBI" id="CHEBI:33019"/>
        <dbReference type="ChEBI" id="CHEBI:72950"/>
        <dbReference type="EC" id="2.5.1.15"/>
    </reaction>
</comment>
<name>A0A0S3QUZ8_THET7</name>
<evidence type="ECO:0000256" key="6">
    <source>
        <dbReference type="ARBA" id="ARBA00016919"/>
    </source>
</evidence>
<dbReference type="GO" id="GO:0004156">
    <property type="term" value="F:dihydropteroate synthase activity"/>
    <property type="evidence" value="ECO:0007669"/>
    <property type="project" value="UniProtKB-EC"/>
</dbReference>
<evidence type="ECO:0000259" key="13">
    <source>
        <dbReference type="PROSITE" id="PS50972"/>
    </source>
</evidence>
<gene>
    <name evidence="14" type="primary">folP</name>
    <name evidence="14" type="ORF">TST_1357</name>
</gene>
<evidence type="ECO:0000256" key="5">
    <source>
        <dbReference type="ARBA" id="ARBA00012458"/>
    </source>
</evidence>
<dbReference type="PATRIC" id="fig|1298851.3.peg.1432"/>
<evidence type="ECO:0000256" key="11">
    <source>
        <dbReference type="ARBA" id="ARBA00030193"/>
    </source>
</evidence>
<dbReference type="CDD" id="cd00739">
    <property type="entry name" value="DHPS"/>
    <property type="match status" value="1"/>
</dbReference>
<dbReference type="Gene3D" id="3.20.20.20">
    <property type="entry name" value="Dihydropteroate synthase-like"/>
    <property type="match status" value="1"/>
</dbReference>
<evidence type="ECO:0000256" key="1">
    <source>
        <dbReference type="ARBA" id="ARBA00000012"/>
    </source>
</evidence>
<dbReference type="GO" id="GO:0046656">
    <property type="term" value="P:folic acid biosynthetic process"/>
    <property type="evidence" value="ECO:0007669"/>
    <property type="project" value="UniProtKB-KW"/>
</dbReference>
<sequence>MQHSDLVKKIHDENTPPLIMGILNVTPDSFFDGGRYSSIGRTLKRVEEMLEEGVDIVDIGGESSRPGSDPVPLEEELKRVIPVIEEIKRNFPDIWISVDTYKAKVAEEALLRGTVFVNDISACRFDEKMVNVLSRFKPIVCLMHMKGTPKDMQQNPYYEDVVREVKAFLEERVSYVMEKAKLPKENITVDPGIGFGKRLRDNLELIRYLEEFCEIAPVLIGPSRKSFIGMILDLPPEERLEGTLAAVAVSVYNGARIVRVHDVKEAKRAVLVAWEIRRCGSRS</sequence>
<evidence type="ECO:0000256" key="9">
    <source>
        <dbReference type="ARBA" id="ARBA00022842"/>
    </source>
</evidence>
<comment type="cofactor">
    <cofactor evidence="2 12">
        <name>Mg(2+)</name>
        <dbReference type="ChEBI" id="CHEBI:18420"/>
    </cofactor>
</comment>
<dbReference type="InterPro" id="IPR045031">
    <property type="entry name" value="DHP_synth-like"/>
</dbReference>
<organism evidence="14 15">
    <name type="scientific">Thermosulfidibacter takaii (strain DSM 17441 / JCM 13301 / NBRC 103674 / ABI70S6)</name>
    <dbReference type="NCBI Taxonomy" id="1298851"/>
    <lineage>
        <taxon>Bacteria</taxon>
        <taxon>Pseudomonadati</taxon>
        <taxon>Thermosulfidibacterota</taxon>
        <taxon>Thermosulfidibacteria</taxon>
        <taxon>Thermosulfidibacterales</taxon>
        <taxon>Thermosulfidibacteraceae</taxon>
    </lineage>
</organism>
<evidence type="ECO:0000256" key="7">
    <source>
        <dbReference type="ARBA" id="ARBA00022679"/>
    </source>
</evidence>
<dbReference type="InterPro" id="IPR011005">
    <property type="entry name" value="Dihydropteroate_synth-like_sf"/>
</dbReference>
<dbReference type="PROSITE" id="PS00793">
    <property type="entry name" value="DHPS_2"/>
    <property type="match status" value="1"/>
</dbReference>
<accession>A0A0S3QUZ8</accession>
<dbReference type="KEGG" id="ttk:TST_1357"/>
<keyword evidence="15" id="KW-1185">Reference proteome</keyword>
<dbReference type="UniPathway" id="UPA00077">
    <property type="reaction ID" value="UER00156"/>
</dbReference>
<evidence type="ECO:0000256" key="12">
    <source>
        <dbReference type="RuleBase" id="RU361205"/>
    </source>
</evidence>
<evidence type="ECO:0000256" key="8">
    <source>
        <dbReference type="ARBA" id="ARBA00022723"/>
    </source>
</evidence>
<dbReference type="PANTHER" id="PTHR20941:SF1">
    <property type="entry name" value="FOLIC ACID SYNTHESIS PROTEIN FOL1"/>
    <property type="match status" value="1"/>
</dbReference>
<dbReference type="Pfam" id="PF00809">
    <property type="entry name" value="Pterin_bind"/>
    <property type="match status" value="1"/>
</dbReference>
<comment type="pathway">
    <text evidence="3 12">Cofactor biosynthesis; tetrahydrofolate biosynthesis; 7,8-dihydrofolate from 2-amino-4-hydroxy-6-hydroxymethyl-7,8-dihydropteridine diphosphate and 4-aminobenzoate: step 1/2.</text>
</comment>
<feature type="domain" description="Pterin-binding" evidence="13">
    <location>
        <begin position="17"/>
        <end position="271"/>
    </location>
</feature>
<dbReference type="FunFam" id="3.20.20.20:FF:000006">
    <property type="entry name" value="Dihydropteroate synthase"/>
    <property type="match status" value="1"/>
</dbReference>
<dbReference type="InterPro" id="IPR000489">
    <property type="entry name" value="Pterin-binding_dom"/>
</dbReference>
<dbReference type="EMBL" id="AP013035">
    <property type="protein sequence ID" value="BAT72144.1"/>
    <property type="molecule type" value="Genomic_DNA"/>
</dbReference>
<evidence type="ECO:0000256" key="2">
    <source>
        <dbReference type="ARBA" id="ARBA00001946"/>
    </source>
</evidence>
<dbReference type="PROSITE" id="PS00792">
    <property type="entry name" value="DHPS_1"/>
    <property type="match status" value="1"/>
</dbReference>
<evidence type="ECO:0000313" key="15">
    <source>
        <dbReference type="Proteomes" id="UP000063234"/>
    </source>
</evidence>
<dbReference type="EC" id="2.5.1.15" evidence="5 12"/>
<evidence type="ECO:0000256" key="4">
    <source>
        <dbReference type="ARBA" id="ARBA00009503"/>
    </source>
</evidence>
<dbReference type="PANTHER" id="PTHR20941">
    <property type="entry name" value="FOLATE SYNTHESIS PROTEINS"/>
    <property type="match status" value="1"/>
</dbReference>
<dbReference type="SUPFAM" id="SSF51717">
    <property type="entry name" value="Dihydropteroate synthetase-like"/>
    <property type="match status" value="1"/>
</dbReference>
<keyword evidence="7 12" id="KW-0808">Transferase</keyword>
<dbReference type="PROSITE" id="PS50972">
    <property type="entry name" value="PTERIN_BINDING"/>
    <property type="match status" value="1"/>
</dbReference>
<dbReference type="GO" id="GO:0046872">
    <property type="term" value="F:metal ion binding"/>
    <property type="evidence" value="ECO:0007669"/>
    <property type="project" value="UniProtKB-KW"/>
</dbReference>
<dbReference type="AlphaFoldDB" id="A0A0S3QUZ8"/>
<dbReference type="STRING" id="1298851.TST_1357"/>
<dbReference type="NCBIfam" id="TIGR01496">
    <property type="entry name" value="DHPS"/>
    <property type="match status" value="1"/>
</dbReference>
<keyword evidence="10 12" id="KW-0289">Folate biosynthesis</keyword>